<dbReference type="GO" id="GO:0000278">
    <property type="term" value="P:mitotic cell cycle"/>
    <property type="evidence" value="ECO:0007669"/>
    <property type="project" value="TreeGrafter"/>
</dbReference>
<keyword evidence="5" id="KW-0963">Cytoplasm</keyword>
<proteinExistence type="inferred from homology"/>
<keyword evidence="9" id="KW-0995">Kinetochore</keyword>
<dbReference type="Proteomes" id="UP000515202">
    <property type="component" value="Unplaced"/>
</dbReference>
<name>A0A6P6CGF5_PTEVA</name>
<dbReference type="GO" id="GO:0005876">
    <property type="term" value="C:spindle microtubule"/>
    <property type="evidence" value="ECO:0007669"/>
    <property type="project" value="TreeGrafter"/>
</dbReference>
<keyword evidence="8" id="KW-0498">Mitosis</keyword>
<evidence type="ECO:0000256" key="13">
    <source>
        <dbReference type="SAM" id="MobiDB-lite"/>
    </source>
</evidence>
<feature type="region of interest" description="Disordered" evidence="13">
    <location>
        <begin position="199"/>
        <end position="221"/>
    </location>
</feature>
<organism evidence="14 15">
    <name type="scientific">Pteropus vampyrus</name>
    <name type="common">Large flying fox</name>
    <dbReference type="NCBI Taxonomy" id="132908"/>
    <lineage>
        <taxon>Eukaryota</taxon>
        <taxon>Metazoa</taxon>
        <taxon>Chordata</taxon>
        <taxon>Craniata</taxon>
        <taxon>Vertebrata</taxon>
        <taxon>Euteleostomi</taxon>
        <taxon>Mammalia</taxon>
        <taxon>Eutheria</taxon>
        <taxon>Laurasiatheria</taxon>
        <taxon>Chiroptera</taxon>
        <taxon>Yinpterochiroptera</taxon>
        <taxon>Pteropodoidea</taxon>
        <taxon>Pteropodidae</taxon>
        <taxon>Pteropodinae</taxon>
        <taxon>Pteropus</taxon>
    </lineage>
</organism>
<sequence length="455" mass="48171">MTLAAPRGSNEWRAPPARRGVLAMELIRSFCGRLRALAVTLDSETARLQRALEGEDSDFEVYPMRILHDLHSEVRTLKDDVSTLLDKASLESKESICFIKAAKVLMKKNSVDIMKVREVFQKYGYNPRAKNSSGGEQEADTAPESAGDATRPGPDGEDDAPPPAAPRSHGSGTSVSSTPPSSPQLADFGLERYLVAAQAGRSHAEGREALTPPSQPSPAKVRKTTCALSADDFECVTPKLQHLSISQHSASLNGDLTVGLGSVEDESEEAIETEPVSGGDSCATPGLVNQRLGRNASFSGVRCHAAACLPDVACAPSPSAPAFCTPGLRLPRVEGSAALASTNYPPSKTNSSSSDWEVKGCTSSALSSDKCFDNFMAPSSPTISSYENLLRTPTPPKVTAVPEDILQILSKYNRNLVTPVTVQAVPPRAAFLSRGEGRGLGEVGDSSGSVRPLRN</sequence>
<protein>
    <submittedName>
        <fullName evidence="15">Spindle and kinetochore-associated protein 3 isoform X1</fullName>
    </submittedName>
</protein>
<dbReference type="PANTHER" id="PTHR48118">
    <property type="entry name" value="SPINDLE AND KINETOCHORE-ASSOCIATED PROTEIN 3"/>
    <property type="match status" value="1"/>
</dbReference>
<dbReference type="InterPro" id="IPR033341">
    <property type="entry name" value="SKA3"/>
</dbReference>
<dbReference type="GO" id="GO:0051301">
    <property type="term" value="P:cell division"/>
    <property type="evidence" value="ECO:0007669"/>
    <property type="project" value="UniProtKB-KW"/>
</dbReference>
<comment type="subcellular location">
    <subcellularLocation>
        <location evidence="2">Chromosome</location>
        <location evidence="2">Centromere</location>
        <location evidence="2">Kinetochore</location>
    </subcellularLocation>
    <subcellularLocation>
        <location evidence="1">Cytoplasm</location>
        <location evidence="1">Cytoskeleton</location>
        <location evidence="1">Spindle</location>
    </subcellularLocation>
</comment>
<dbReference type="GO" id="GO:0000940">
    <property type="term" value="C:outer kinetochore"/>
    <property type="evidence" value="ECO:0007669"/>
    <property type="project" value="InterPro"/>
</dbReference>
<evidence type="ECO:0000256" key="8">
    <source>
        <dbReference type="ARBA" id="ARBA00022776"/>
    </source>
</evidence>
<evidence type="ECO:0000256" key="5">
    <source>
        <dbReference type="ARBA" id="ARBA00022490"/>
    </source>
</evidence>
<dbReference type="GeneID" id="105292118"/>
<evidence type="ECO:0000256" key="10">
    <source>
        <dbReference type="ARBA" id="ARBA00023212"/>
    </source>
</evidence>
<dbReference type="CTD" id="221150"/>
<dbReference type="GO" id="GO:0007059">
    <property type="term" value="P:chromosome segregation"/>
    <property type="evidence" value="ECO:0007669"/>
    <property type="project" value="InterPro"/>
</dbReference>
<dbReference type="CDD" id="cd12957">
    <property type="entry name" value="SKA3_N"/>
    <property type="match status" value="1"/>
</dbReference>
<keyword evidence="4" id="KW-0158">Chromosome</keyword>
<evidence type="ECO:0000256" key="4">
    <source>
        <dbReference type="ARBA" id="ARBA00022454"/>
    </source>
</evidence>
<gene>
    <name evidence="15" type="primary">SKA3</name>
</gene>
<evidence type="ECO:0000256" key="1">
    <source>
        <dbReference type="ARBA" id="ARBA00004186"/>
    </source>
</evidence>
<reference evidence="15" key="1">
    <citation type="submission" date="2025-08" db="UniProtKB">
        <authorList>
            <consortium name="RefSeq"/>
        </authorList>
    </citation>
    <scope>IDENTIFICATION</scope>
    <source>
        <tissue evidence="15">Kidney</tissue>
    </source>
</reference>
<evidence type="ECO:0000256" key="2">
    <source>
        <dbReference type="ARBA" id="ARBA00004629"/>
    </source>
</evidence>
<comment type="similarity">
    <text evidence="3">Belongs to the SKA3 family.</text>
</comment>
<evidence type="ECO:0000256" key="9">
    <source>
        <dbReference type="ARBA" id="ARBA00022838"/>
    </source>
</evidence>
<keyword evidence="14" id="KW-1185">Reference proteome</keyword>
<accession>A0A6P6CGF5</accession>
<feature type="compositionally biased region" description="Low complexity" evidence="13">
    <location>
        <begin position="166"/>
        <end position="179"/>
    </location>
</feature>
<keyword evidence="7" id="KW-0493">Microtubule</keyword>
<feature type="region of interest" description="Disordered" evidence="13">
    <location>
        <begin position="126"/>
        <end position="185"/>
    </location>
</feature>
<keyword evidence="10" id="KW-0206">Cytoskeleton</keyword>
<dbReference type="PANTHER" id="PTHR48118:SF1">
    <property type="entry name" value="SPINDLE AND KINETOCHORE-ASSOCIATED PROTEIN 3"/>
    <property type="match status" value="1"/>
</dbReference>
<keyword evidence="6" id="KW-0132">Cell division</keyword>
<dbReference type="OrthoDB" id="5987638at2759"/>
<evidence type="ECO:0000256" key="12">
    <source>
        <dbReference type="ARBA" id="ARBA00023328"/>
    </source>
</evidence>
<keyword evidence="12" id="KW-0137">Centromere</keyword>
<evidence type="ECO:0000256" key="3">
    <source>
        <dbReference type="ARBA" id="ARBA00007716"/>
    </source>
</evidence>
<dbReference type="AlphaFoldDB" id="A0A6P6CGF5"/>
<evidence type="ECO:0000256" key="7">
    <source>
        <dbReference type="ARBA" id="ARBA00022701"/>
    </source>
</evidence>
<keyword evidence="11" id="KW-0131">Cell cycle</keyword>
<evidence type="ECO:0000313" key="15">
    <source>
        <dbReference type="RefSeq" id="XP_023386469.1"/>
    </source>
</evidence>
<dbReference type="RefSeq" id="XP_023386469.1">
    <property type="nucleotide sequence ID" value="XM_023530701.1"/>
</dbReference>
<dbReference type="Gene3D" id="6.10.250.1400">
    <property type="match status" value="1"/>
</dbReference>
<evidence type="ECO:0000313" key="14">
    <source>
        <dbReference type="Proteomes" id="UP000515202"/>
    </source>
</evidence>
<evidence type="ECO:0000256" key="11">
    <source>
        <dbReference type="ARBA" id="ARBA00023306"/>
    </source>
</evidence>
<feature type="region of interest" description="Disordered" evidence="13">
    <location>
        <begin position="435"/>
        <end position="455"/>
    </location>
</feature>
<evidence type="ECO:0000256" key="6">
    <source>
        <dbReference type="ARBA" id="ARBA00022618"/>
    </source>
</evidence>